<evidence type="ECO:0000259" key="5">
    <source>
        <dbReference type="Pfam" id="PF13359"/>
    </source>
</evidence>
<feature type="compositionally biased region" description="Polar residues" evidence="3">
    <location>
        <begin position="439"/>
        <end position="453"/>
    </location>
</feature>
<protein>
    <submittedName>
        <fullName evidence="7">Uncharacterized protein</fullName>
    </submittedName>
</protein>
<dbReference type="OMA" id="RIREWSI"/>
<feature type="region of interest" description="Disordered" evidence="3">
    <location>
        <begin position="437"/>
        <end position="464"/>
    </location>
</feature>
<evidence type="ECO:0000256" key="1">
    <source>
        <dbReference type="ARBA" id="ARBA00001968"/>
    </source>
</evidence>
<evidence type="ECO:0000259" key="4">
    <source>
        <dbReference type="Pfam" id="PF12776"/>
    </source>
</evidence>
<dbReference type="EnsemblPlants" id="evm.model.10.330">
    <property type="protein sequence ID" value="cds.evm.model.10.330"/>
    <property type="gene ID" value="evm.TU.10.330"/>
</dbReference>
<dbReference type="Proteomes" id="UP000596661">
    <property type="component" value="Unassembled WGS sequence"/>
</dbReference>
<dbReference type="Pfam" id="PF26138">
    <property type="entry name" value="DUF8040"/>
    <property type="match status" value="1"/>
</dbReference>
<dbReference type="Gramene" id="evm.model.10.330">
    <property type="protein sequence ID" value="cds.evm.model.10.330"/>
    <property type="gene ID" value="evm.TU.10.330"/>
</dbReference>
<name>A0A803QNC5_CANSA</name>
<feature type="domain" description="DDE Tnp4" evidence="5">
    <location>
        <begin position="102"/>
        <end position="245"/>
    </location>
</feature>
<dbReference type="InterPro" id="IPR058353">
    <property type="entry name" value="DUF8040"/>
</dbReference>
<dbReference type="InterPro" id="IPR027806">
    <property type="entry name" value="HARBI1_dom"/>
</dbReference>
<dbReference type="GO" id="GO:0046872">
    <property type="term" value="F:metal ion binding"/>
    <property type="evidence" value="ECO:0007669"/>
    <property type="project" value="UniProtKB-KW"/>
</dbReference>
<dbReference type="EMBL" id="UZAU01000794">
    <property type="status" value="NOT_ANNOTATED_CDS"/>
    <property type="molecule type" value="Genomic_DNA"/>
</dbReference>
<evidence type="ECO:0000313" key="7">
    <source>
        <dbReference type="EnsemblPlants" id="cds.evm.model.10.330"/>
    </source>
</evidence>
<dbReference type="AlphaFoldDB" id="A0A803QNC5"/>
<accession>A0A803QNC5</accession>
<organism evidence="7 8">
    <name type="scientific">Cannabis sativa</name>
    <name type="common">Hemp</name>
    <name type="synonym">Marijuana</name>
    <dbReference type="NCBI Taxonomy" id="3483"/>
    <lineage>
        <taxon>Eukaryota</taxon>
        <taxon>Viridiplantae</taxon>
        <taxon>Streptophyta</taxon>
        <taxon>Embryophyta</taxon>
        <taxon>Tracheophyta</taxon>
        <taxon>Spermatophyta</taxon>
        <taxon>Magnoliopsida</taxon>
        <taxon>eudicotyledons</taxon>
        <taxon>Gunneridae</taxon>
        <taxon>Pentapetalae</taxon>
        <taxon>rosids</taxon>
        <taxon>fabids</taxon>
        <taxon>Rosales</taxon>
        <taxon>Cannabaceae</taxon>
        <taxon>Cannabis</taxon>
    </lineage>
</organism>
<dbReference type="PANTHER" id="PTHR46250:SF18">
    <property type="entry name" value="MYB_SANT-LIKE DOMAIN-CONTAINING PROTEIN"/>
    <property type="match status" value="1"/>
</dbReference>
<evidence type="ECO:0000259" key="6">
    <source>
        <dbReference type="Pfam" id="PF26138"/>
    </source>
</evidence>
<proteinExistence type="predicted"/>
<keyword evidence="2" id="KW-0479">Metal-binding</keyword>
<dbReference type="PANTHER" id="PTHR46250">
    <property type="entry name" value="MYB/SANT-LIKE DNA-BINDING DOMAIN PROTEIN-RELATED"/>
    <property type="match status" value="1"/>
</dbReference>
<evidence type="ECO:0000256" key="2">
    <source>
        <dbReference type="ARBA" id="ARBA00022723"/>
    </source>
</evidence>
<dbReference type="Pfam" id="PF12776">
    <property type="entry name" value="Myb_DNA-bind_3"/>
    <property type="match status" value="1"/>
</dbReference>
<evidence type="ECO:0000313" key="8">
    <source>
        <dbReference type="Proteomes" id="UP000596661"/>
    </source>
</evidence>
<evidence type="ECO:0000256" key="3">
    <source>
        <dbReference type="SAM" id="MobiDB-lite"/>
    </source>
</evidence>
<sequence>MDRRTFFILCHHLKTTGGLKGSKNVDVEEMVAIFLHIIAHDVKNRIVRRQFARSGETVSRHFNMVLNALLHLHDLLLKKPVAIRDDCIDERWKWFKNCLGALDGTYIKVNVLASNRPRYRTRKNEIATNVLGVVSQDMQFIYVLPGWEGSAADSRVLRDAIHRNGFKVPQGYYYLCDAGYPNGEGFLTPYRGQRYHLNDWTHPPNSPREFFNMRHSSARNVVERAFGLLKGRWAILRSRSYYPVKIQCRIILGDIMEATSQSTPIGGRKHQWTSIQDSKLVECLVDMCNSGKWKADNGTFKPGYLQQLEKMMNDRIPNSGIKAQPHIDSRLKILKRQYTAISDMLGPSASGFGWNEQLKCVVADKIVFDEWVKSHPTAKGLLHKPFPYYDELAIVYGKDRATGDGAMGFSETLDEIAEEINNGWNDDFDPFDPLDEMNANASMNSSIPSSQTTRKAKRKSNNGDPLVELLSKSVQEFSTMQASASDSIKKLADCFQHEADGAARRMKLYEEIKKVDGLTNSQRLKIGKLLVSNQPHIDYFFTLEEEFKLDFLLGMLE</sequence>
<feature type="domain" description="Myb/SANT-like" evidence="4">
    <location>
        <begin position="271"/>
        <end position="368"/>
    </location>
</feature>
<reference evidence="7" key="1">
    <citation type="submission" date="2021-03" db="UniProtKB">
        <authorList>
            <consortium name="EnsemblPlants"/>
        </authorList>
    </citation>
    <scope>IDENTIFICATION</scope>
</reference>
<dbReference type="Pfam" id="PF13359">
    <property type="entry name" value="DDE_Tnp_4"/>
    <property type="match status" value="1"/>
</dbReference>
<dbReference type="InterPro" id="IPR024752">
    <property type="entry name" value="Myb/SANT-like_dom"/>
</dbReference>
<feature type="domain" description="DUF8040" evidence="6">
    <location>
        <begin position="1"/>
        <end position="70"/>
    </location>
</feature>
<keyword evidence="8" id="KW-1185">Reference proteome</keyword>
<comment type="cofactor">
    <cofactor evidence="1">
        <name>a divalent metal cation</name>
        <dbReference type="ChEBI" id="CHEBI:60240"/>
    </cofactor>
</comment>